<proteinExistence type="predicted"/>
<dbReference type="Proteomes" id="UP000238541">
    <property type="component" value="Unassembled WGS sequence"/>
</dbReference>
<dbReference type="InterPro" id="IPR025202">
    <property type="entry name" value="PLD-like_dom"/>
</dbReference>
<dbReference type="EMBL" id="NIRS01000004">
    <property type="protein sequence ID" value="PPK37631.1"/>
    <property type="molecule type" value="Genomic_DNA"/>
</dbReference>
<evidence type="ECO:0000313" key="3">
    <source>
        <dbReference type="Proteomes" id="UP000238541"/>
    </source>
</evidence>
<dbReference type="Pfam" id="PF13091">
    <property type="entry name" value="PLDc_2"/>
    <property type="match status" value="1"/>
</dbReference>
<reference evidence="3" key="1">
    <citation type="submission" date="2017-06" db="EMBL/GenBank/DDBJ databases">
        <authorList>
            <person name="Furmanczyk E.M."/>
        </authorList>
    </citation>
    <scope>NUCLEOTIDE SEQUENCE [LARGE SCALE GENOMIC DNA]</scope>
    <source>
        <strain evidence="3">AP3_16</strain>
    </source>
</reference>
<evidence type="ECO:0000313" key="2">
    <source>
        <dbReference type="EMBL" id="PPK37631.1"/>
    </source>
</evidence>
<name>A0A2S6FJP7_9PSED</name>
<comment type="caution">
    <text evidence="2">The sequence shown here is derived from an EMBL/GenBank/DDBJ whole genome shotgun (WGS) entry which is preliminary data.</text>
</comment>
<organism evidence="2 3">
    <name type="scientific">Pseudomonas laurylsulfatiphila</name>
    <dbReference type="NCBI Taxonomy" id="2011015"/>
    <lineage>
        <taxon>Bacteria</taxon>
        <taxon>Pseudomonadati</taxon>
        <taxon>Pseudomonadota</taxon>
        <taxon>Gammaproteobacteria</taxon>
        <taxon>Pseudomonadales</taxon>
        <taxon>Pseudomonadaceae</taxon>
        <taxon>Pseudomonas</taxon>
    </lineage>
</organism>
<keyword evidence="3" id="KW-1185">Reference proteome</keyword>
<gene>
    <name evidence="2" type="ORF">CD175_15260</name>
</gene>
<dbReference type="SUPFAM" id="SSF56024">
    <property type="entry name" value="Phospholipase D/nuclease"/>
    <property type="match status" value="1"/>
</dbReference>
<dbReference type="Gene3D" id="3.30.870.10">
    <property type="entry name" value="Endonuclease Chain A"/>
    <property type="match status" value="1"/>
</dbReference>
<dbReference type="AlphaFoldDB" id="A0A2S6FJP7"/>
<dbReference type="RefSeq" id="WP_104449598.1">
    <property type="nucleotide sequence ID" value="NZ_NIRS01000004.1"/>
</dbReference>
<dbReference type="NCBIfam" id="NF041068">
    <property type="entry name" value="DpdK"/>
    <property type="match status" value="1"/>
</dbReference>
<sequence>MELLDPGFRMTLRHILKSATTAPREAQKILSMVLAEELLIPSRTVFLAAPWISDIVIFENSVGNFDGLNPEWGHKEIRLIEVLSSIVANNTRLVIRVRPNTPQNEKFKSRLSIKLLDAGLLDLLDWAEVPDFHTKGLLTDRVWIGGSMNFTNNGIDVNAESLIVDFDPEKVAGLRIEFSSYVHE</sequence>
<feature type="domain" description="Phospholipase D-like" evidence="1">
    <location>
        <begin position="130"/>
        <end position="180"/>
    </location>
</feature>
<evidence type="ECO:0000259" key="1">
    <source>
        <dbReference type="Pfam" id="PF13091"/>
    </source>
</evidence>
<protein>
    <recommendedName>
        <fullName evidence="1">Phospholipase D-like domain-containing protein</fullName>
    </recommendedName>
</protein>
<accession>A0A2S6FJP7</accession>